<dbReference type="AlphaFoldDB" id="A0AAJ0C4S0"/>
<accession>A0AAJ0C4S0</accession>
<dbReference type="GO" id="GO:0043139">
    <property type="term" value="F:5'-3' DNA helicase activity"/>
    <property type="evidence" value="ECO:0007669"/>
    <property type="project" value="TreeGrafter"/>
</dbReference>
<dbReference type="GO" id="GO:0016787">
    <property type="term" value="F:hydrolase activity"/>
    <property type="evidence" value="ECO:0007669"/>
    <property type="project" value="UniProtKB-KW"/>
</dbReference>
<feature type="domain" description="DNA2/NAM7 helicase-like C-terminal" evidence="5">
    <location>
        <begin position="737"/>
        <end position="934"/>
    </location>
</feature>
<dbReference type="InterPro" id="IPR050534">
    <property type="entry name" value="Coronavir_polyprotein_1ab"/>
</dbReference>
<dbReference type="PANTHER" id="PTHR43788">
    <property type="entry name" value="DNA2/NAM7 HELICASE FAMILY MEMBER"/>
    <property type="match status" value="1"/>
</dbReference>
<gene>
    <name evidence="6" type="ORF">QBC33DRAFT_512804</name>
</gene>
<keyword evidence="3" id="KW-0347">Helicase</keyword>
<evidence type="ECO:0000259" key="5">
    <source>
        <dbReference type="Pfam" id="PF13087"/>
    </source>
</evidence>
<dbReference type="GeneID" id="85309122"/>
<name>A0AAJ0C4S0_9PEZI</name>
<dbReference type="InterPro" id="IPR041679">
    <property type="entry name" value="DNA2/NAM7-like_C"/>
</dbReference>
<keyword evidence="2 6" id="KW-0378">Hydrolase</keyword>
<evidence type="ECO:0000256" key="3">
    <source>
        <dbReference type="ARBA" id="ARBA00022806"/>
    </source>
</evidence>
<proteinExistence type="predicted"/>
<dbReference type="GO" id="GO:0005524">
    <property type="term" value="F:ATP binding"/>
    <property type="evidence" value="ECO:0007669"/>
    <property type="project" value="UniProtKB-KW"/>
</dbReference>
<dbReference type="PANTHER" id="PTHR43788:SF8">
    <property type="entry name" value="DNA-BINDING PROTEIN SMUBP-2"/>
    <property type="match status" value="1"/>
</dbReference>
<dbReference type="Proteomes" id="UP001244011">
    <property type="component" value="Unassembled WGS sequence"/>
</dbReference>
<protein>
    <submittedName>
        <fullName evidence="6">P-loop containing nucleoside triphosphate hydrolase protein</fullName>
    </submittedName>
</protein>
<dbReference type="Pfam" id="PF13087">
    <property type="entry name" value="AAA_12"/>
    <property type="match status" value="1"/>
</dbReference>
<keyword evidence="7" id="KW-1185">Reference proteome</keyword>
<dbReference type="RefSeq" id="XP_060286363.1">
    <property type="nucleotide sequence ID" value="XM_060425935.1"/>
</dbReference>
<keyword evidence="4" id="KW-0067">ATP-binding</keyword>
<dbReference type="InterPro" id="IPR027417">
    <property type="entry name" value="P-loop_NTPase"/>
</dbReference>
<dbReference type="Gene3D" id="3.40.50.300">
    <property type="entry name" value="P-loop containing nucleotide triphosphate hydrolases"/>
    <property type="match status" value="2"/>
</dbReference>
<evidence type="ECO:0000256" key="1">
    <source>
        <dbReference type="ARBA" id="ARBA00022741"/>
    </source>
</evidence>
<comment type="caution">
    <text evidence="6">The sequence shown here is derived from an EMBL/GenBank/DDBJ whole genome shotgun (WGS) entry which is preliminary data.</text>
</comment>
<dbReference type="EMBL" id="MU839001">
    <property type="protein sequence ID" value="KAK1770150.1"/>
    <property type="molecule type" value="Genomic_DNA"/>
</dbReference>
<evidence type="ECO:0000256" key="4">
    <source>
        <dbReference type="ARBA" id="ARBA00022840"/>
    </source>
</evidence>
<evidence type="ECO:0000313" key="6">
    <source>
        <dbReference type="EMBL" id="KAK1770150.1"/>
    </source>
</evidence>
<evidence type="ECO:0000313" key="7">
    <source>
        <dbReference type="Proteomes" id="UP001244011"/>
    </source>
</evidence>
<organism evidence="6 7">
    <name type="scientific">Phialemonium atrogriseum</name>
    <dbReference type="NCBI Taxonomy" id="1093897"/>
    <lineage>
        <taxon>Eukaryota</taxon>
        <taxon>Fungi</taxon>
        <taxon>Dikarya</taxon>
        <taxon>Ascomycota</taxon>
        <taxon>Pezizomycotina</taxon>
        <taxon>Sordariomycetes</taxon>
        <taxon>Sordariomycetidae</taxon>
        <taxon>Cephalothecales</taxon>
        <taxon>Cephalothecaceae</taxon>
        <taxon>Phialemonium</taxon>
    </lineage>
</organism>
<evidence type="ECO:0000256" key="2">
    <source>
        <dbReference type="ARBA" id="ARBA00022801"/>
    </source>
</evidence>
<sequence>MTGNKASAGKKTTASKNFSKDCAVIVGDGSIVGGKSLGVETCVNAKIWTFKSVGVDPWMGFELEFPLGRSNEDDGFGKCHALDISHPPHGAAKITEAYKIVVKFPRGKFEYSVRPVDDDMPDCFPAVKKDMALLEVCLKAHAKIQGYGMPFANPGHESKGWINRNEQMAGGMTLLEILELQNFRFIAPLPANILERSWSEDTMPPPFTYPYEFLSEWDAKRYKEMLQDNKGPQFPAAWTFDDDNAHLIAMTRTQVQDVMWLDDAAAGIRDTKFRAYFVESEPGNTKMYFVIVPLTPGFKGQYNSDWRRLANSEVSKLNLHERPEDAPRGEWDAKIMDYPNSIKALNTHHVGEHDLVLLVRRPLPVQQNRSSDFEVITIISARSRLEGTCLEDKAAGKVAAPTTRVALRPLPMVNLLKSDDKEALLEEALPNDYNRFRRYLSEMPLGVGVITAGPGFGKTTALAIGTIGMVASVNKVYGSAPTHVAVSNFAVRVDSVSTRDTDRCNKARPIDDSSRARYVMVVRGNKIEDEIHAFNHLLENPGAGDNAAPSSGWKPESQWKLPLSLASWLLMLLQSPAAGRSLRLDDNAALRALRGDIDNRADLVHLRAVATGEMTWEEYKKVNTLTLDTKKALFANILNAADIVCTTPSLSCKGIFAEWKSNVARGIAVDEAANMTRRDLYSVWGNTLLPCLMAGDDKQFFPTVMTVEEKDAQGNYLNRFAPTAQISPLGFFKAAGWPIYRLRTQRRMARDLFAICHREVYSDAPFTYGPECDIVRQHAAGVELEKYLQEKYPGLTPAPDGTLQEVFFDCRGTTCYRDKATGSKRNPDQVEAGLNVAADFVRTKGINPATILILLPYKAMVKLLNNMLKKPEYSTLLGMRAASTIDSVQGQEGDIVFVILGTTERAGPGVTSSENRLNVMLSRQRCGLAIFGDINVTGAVDGKGKATTDRIRVTGSNGETCFARAKMLRSILVNLYQSGRVITVPAKPAKNG</sequence>
<dbReference type="SUPFAM" id="SSF52540">
    <property type="entry name" value="P-loop containing nucleoside triphosphate hydrolases"/>
    <property type="match status" value="1"/>
</dbReference>
<keyword evidence="1" id="KW-0547">Nucleotide-binding</keyword>
<reference evidence="6" key="1">
    <citation type="submission" date="2023-06" db="EMBL/GenBank/DDBJ databases">
        <title>Genome-scale phylogeny and comparative genomics of the fungal order Sordariales.</title>
        <authorList>
            <consortium name="Lawrence Berkeley National Laboratory"/>
            <person name="Hensen N."/>
            <person name="Bonometti L."/>
            <person name="Westerberg I."/>
            <person name="Brannstrom I.O."/>
            <person name="Guillou S."/>
            <person name="Cros-Aarteil S."/>
            <person name="Calhoun S."/>
            <person name="Haridas S."/>
            <person name="Kuo A."/>
            <person name="Mondo S."/>
            <person name="Pangilinan J."/>
            <person name="Riley R."/>
            <person name="Labutti K."/>
            <person name="Andreopoulos B."/>
            <person name="Lipzen A."/>
            <person name="Chen C."/>
            <person name="Yanf M."/>
            <person name="Daum C."/>
            <person name="Ng V."/>
            <person name="Clum A."/>
            <person name="Steindorff A."/>
            <person name="Ohm R."/>
            <person name="Martin F."/>
            <person name="Silar P."/>
            <person name="Natvig D."/>
            <person name="Lalanne C."/>
            <person name="Gautier V."/>
            <person name="Ament-Velasquez S.L."/>
            <person name="Kruys A."/>
            <person name="Hutchinson M.I."/>
            <person name="Powell A.J."/>
            <person name="Barry K."/>
            <person name="Miller A.N."/>
            <person name="Grigoriev I.V."/>
            <person name="Debuchy R."/>
            <person name="Gladieux P."/>
            <person name="Thoren M.H."/>
            <person name="Johannesson H."/>
        </authorList>
    </citation>
    <scope>NUCLEOTIDE SEQUENCE</scope>
    <source>
        <strain evidence="6">8032-3</strain>
    </source>
</reference>